<dbReference type="Proteomes" id="UP000762676">
    <property type="component" value="Unassembled WGS sequence"/>
</dbReference>
<evidence type="ECO:0000313" key="1">
    <source>
        <dbReference type="EMBL" id="GFS07099.1"/>
    </source>
</evidence>
<comment type="caution">
    <text evidence="1">The sequence shown here is derived from an EMBL/GenBank/DDBJ whole genome shotgun (WGS) entry which is preliminary data.</text>
</comment>
<sequence length="137" mass="15389">MGVSSVTIQQAVKLQQDLLSQVRPSDAPPLLVTFTSLRCPGSLHTLYELPRLPGSTIAIELLIWTSLGVMMTIGDDFLEAAITPVWLGCYCVEKRKTARPNHLHHKENKVARKRIKSRSKKNVLHQFIIPLLKARLV</sequence>
<accession>A0AAV4I9I7</accession>
<name>A0AAV4I9I7_9GAST</name>
<keyword evidence="2" id="KW-1185">Reference proteome</keyword>
<dbReference type="AlphaFoldDB" id="A0AAV4I9I7"/>
<evidence type="ECO:0000313" key="2">
    <source>
        <dbReference type="Proteomes" id="UP000762676"/>
    </source>
</evidence>
<proteinExistence type="predicted"/>
<protein>
    <submittedName>
        <fullName evidence="1">Uncharacterized protein</fullName>
    </submittedName>
</protein>
<organism evidence="1 2">
    <name type="scientific">Elysia marginata</name>
    <dbReference type="NCBI Taxonomy" id="1093978"/>
    <lineage>
        <taxon>Eukaryota</taxon>
        <taxon>Metazoa</taxon>
        <taxon>Spiralia</taxon>
        <taxon>Lophotrochozoa</taxon>
        <taxon>Mollusca</taxon>
        <taxon>Gastropoda</taxon>
        <taxon>Heterobranchia</taxon>
        <taxon>Euthyneura</taxon>
        <taxon>Panpulmonata</taxon>
        <taxon>Sacoglossa</taxon>
        <taxon>Placobranchoidea</taxon>
        <taxon>Plakobranchidae</taxon>
        <taxon>Elysia</taxon>
    </lineage>
</organism>
<gene>
    <name evidence="1" type="ORF">ElyMa_006561700</name>
</gene>
<reference evidence="1 2" key="1">
    <citation type="journal article" date="2021" name="Elife">
        <title>Chloroplast acquisition without the gene transfer in kleptoplastic sea slugs, Plakobranchus ocellatus.</title>
        <authorList>
            <person name="Maeda T."/>
            <person name="Takahashi S."/>
            <person name="Yoshida T."/>
            <person name="Shimamura S."/>
            <person name="Takaki Y."/>
            <person name="Nagai Y."/>
            <person name="Toyoda A."/>
            <person name="Suzuki Y."/>
            <person name="Arimoto A."/>
            <person name="Ishii H."/>
            <person name="Satoh N."/>
            <person name="Nishiyama T."/>
            <person name="Hasebe M."/>
            <person name="Maruyama T."/>
            <person name="Minagawa J."/>
            <person name="Obokata J."/>
            <person name="Shigenobu S."/>
        </authorList>
    </citation>
    <scope>NUCLEOTIDE SEQUENCE [LARGE SCALE GENOMIC DNA]</scope>
</reference>
<dbReference type="EMBL" id="BMAT01013178">
    <property type="protein sequence ID" value="GFS07099.1"/>
    <property type="molecule type" value="Genomic_DNA"/>
</dbReference>